<name>A0A438F071_VITVI</name>
<proteinExistence type="predicted"/>
<dbReference type="PANTHER" id="PTHR11439">
    <property type="entry name" value="GAG-POL-RELATED RETROTRANSPOSON"/>
    <property type="match status" value="1"/>
</dbReference>
<evidence type="ECO:0000313" key="1">
    <source>
        <dbReference type="EMBL" id="RVW53401.1"/>
    </source>
</evidence>
<dbReference type="PANTHER" id="PTHR11439:SF467">
    <property type="entry name" value="INTEGRASE CATALYTIC DOMAIN-CONTAINING PROTEIN"/>
    <property type="match status" value="1"/>
</dbReference>
<protein>
    <submittedName>
        <fullName evidence="1">Retrovirus-related Pol polyprotein from transposon TNT 1-94</fullName>
    </submittedName>
</protein>
<accession>A0A438F071</accession>
<dbReference type="Proteomes" id="UP000288805">
    <property type="component" value="Unassembled WGS sequence"/>
</dbReference>
<reference evidence="1 2" key="1">
    <citation type="journal article" date="2018" name="PLoS Genet.">
        <title>Population sequencing reveals clonal diversity and ancestral inbreeding in the grapevine cultivar Chardonnay.</title>
        <authorList>
            <person name="Roach M.J."/>
            <person name="Johnson D.L."/>
            <person name="Bohlmann J."/>
            <person name="van Vuuren H.J."/>
            <person name="Jones S.J."/>
            <person name="Pretorius I.S."/>
            <person name="Schmidt S.A."/>
            <person name="Borneman A.R."/>
        </authorList>
    </citation>
    <scope>NUCLEOTIDE SEQUENCE [LARGE SCALE GENOMIC DNA]</scope>
    <source>
        <strain evidence="2">cv. Chardonnay</strain>
        <tissue evidence="1">Leaf</tissue>
    </source>
</reference>
<comment type="caution">
    <text evidence="1">The sequence shown here is derived from an EMBL/GenBank/DDBJ whole genome shotgun (WGS) entry which is preliminary data.</text>
</comment>
<organism evidence="1 2">
    <name type="scientific">Vitis vinifera</name>
    <name type="common">Grape</name>
    <dbReference type="NCBI Taxonomy" id="29760"/>
    <lineage>
        <taxon>Eukaryota</taxon>
        <taxon>Viridiplantae</taxon>
        <taxon>Streptophyta</taxon>
        <taxon>Embryophyta</taxon>
        <taxon>Tracheophyta</taxon>
        <taxon>Spermatophyta</taxon>
        <taxon>Magnoliopsida</taxon>
        <taxon>eudicotyledons</taxon>
        <taxon>Gunneridae</taxon>
        <taxon>Pentapetalae</taxon>
        <taxon>rosids</taxon>
        <taxon>Vitales</taxon>
        <taxon>Vitaceae</taxon>
        <taxon>Viteae</taxon>
        <taxon>Vitis</taxon>
    </lineage>
</organism>
<dbReference type="EMBL" id="QGNW01001147">
    <property type="protein sequence ID" value="RVW53401.1"/>
    <property type="molecule type" value="Genomic_DNA"/>
</dbReference>
<dbReference type="AlphaFoldDB" id="A0A438F071"/>
<gene>
    <name evidence="1" type="primary">POLX_4163</name>
    <name evidence="1" type="ORF">CK203_084992</name>
</gene>
<evidence type="ECO:0000313" key="2">
    <source>
        <dbReference type="Proteomes" id="UP000288805"/>
    </source>
</evidence>
<sequence>MVDMGEANYVIGIEILRDRSRGVLGDKLSEKQCPRNNMEREEMKKIPYASVMGSLMYAQTCRRLDISFAIGMLGRYQSDPGFEHWKAAKKVMRYLQGRKDYMLTYKISEQLEIVGYSNSNYGGCLDSLKSTSGFVFMLANGAIS</sequence>